<dbReference type="RefSeq" id="WP_148395367.1">
    <property type="nucleotide sequence ID" value="NZ_JAJAGH010000001.1"/>
</dbReference>
<evidence type="ECO:0000313" key="7">
    <source>
        <dbReference type="EMBL" id="MCU7380281.1"/>
    </source>
</evidence>
<organism evidence="7 8">
    <name type="scientific">Hominibacterium faecale</name>
    <dbReference type="NCBI Taxonomy" id="2839743"/>
    <lineage>
        <taxon>Bacteria</taxon>
        <taxon>Bacillati</taxon>
        <taxon>Bacillota</taxon>
        <taxon>Clostridia</taxon>
        <taxon>Peptostreptococcales</taxon>
        <taxon>Anaerovoracaceae</taxon>
        <taxon>Hominibacterium</taxon>
    </lineage>
</organism>
<feature type="transmembrane region" description="Helical" evidence="6">
    <location>
        <begin position="374"/>
        <end position="399"/>
    </location>
</feature>
<evidence type="ECO:0000256" key="4">
    <source>
        <dbReference type="ARBA" id="ARBA00022989"/>
    </source>
</evidence>
<feature type="transmembrane region" description="Helical" evidence="6">
    <location>
        <begin position="432"/>
        <end position="453"/>
    </location>
</feature>
<evidence type="ECO:0000256" key="1">
    <source>
        <dbReference type="ARBA" id="ARBA00004651"/>
    </source>
</evidence>
<feature type="transmembrane region" description="Helical" evidence="6">
    <location>
        <begin position="350"/>
        <end position="368"/>
    </location>
</feature>
<feature type="transmembrane region" description="Helical" evidence="6">
    <location>
        <begin position="143"/>
        <end position="161"/>
    </location>
</feature>
<dbReference type="PIRSF" id="PIRSF006060">
    <property type="entry name" value="AA_transporter"/>
    <property type="match status" value="1"/>
</dbReference>
<dbReference type="PANTHER" id="PTHR42770">
    <property type="entry name" value="AMINO ACID TRANSPORTER-RELATED"/>
    <property type="match status" value="1"/>
</dbReference>
<keyword evidence="8" id="KW-1185">Reference proteome</keyword>
<keyword evidence="3 6" id="KW-0812">Transmembrane</keyword>
<protein>
    <submittedName>
        <fullName evidence="7">APC family permease</fullName>
    </submittedName>
</protein>
<feature type="transmembrane region" description="Helical" evidence="6">
    <location>
        <begin position="300"/>
        <end position="320"/>
    </location>
</feature>
<sequence>MSFFNFIGYDQDGSIQELNTNLEKNQLSTWHIILASMGWNAPAWVAASSIPLLYAAAGHAGPLVLLVTFLCSTLIIMFCMVYLVRQAPSAAGVFTFTEKFVNHDIATVIGTSYVICAMIILGMTTNVAGTYIKALFPFIKGEYSGQIVGTFFILILLTIALQGVALNAKLSAVFLAVEVTIVVGLGICGIVNPRIEGISLAECYSIEEVGGIGGLVSGVLIGIFIICGYDTTINFIEEAKKPVRSVQRSLMIIVFVIFAIYTIATIGWQRAVPLEVLTQFENGDGGPIASVAAAYLPASMQWIAIFVVITSTYAGFQVALMSGARAAYRMGEEGCLPPVFRLLNKHKTPWFSTVLIAGVGLLFIWIKPMSELDWYLNIISIGLILSFSATLIAFIFAVFKQKKRAHAIAASLLPAFAVCFMVYAAYASGAGAWKSGLVIVLIGIAFIVCGKTIGKKYI</sequence>
<proteinExistence type="predicted"/>
<dbReference type="InterPro" id="IPR002293">
    <property type="entry name" value="AA/rel_permease1"/>
</dbReference>
<evidence type="ECO:0000256" key="6">
    <source>
        <dbReference type="SAM" id="Phobius"/>
    </source>
</evidence>
<dbReference type="PANTHER" id="PTHR42770:SF11">
    <property type="entry name" value="INNER MEMBRANE TRANSPORT PROTEIN YBAT"/>
    <property type="match status" value="1"/>
</dbReference>
<keyword evidence="5 6" id="KW-0472">Membrane</keyword>
<dbReference type="GO" id="GO:0005886">
    <property type="term" value="C:plasma membrane"/>
    <property type="evidence" value="ECO:0007669"/>
    <property type="project" value="UniProtKB-SubCell"/>
</dbReference>
<name>A0A9J6QXS6_9FIRM</name>
<comment type="subcellular location">
    <subcellularLocation>
        <location evidence="1">Cell membrane</location>
        <topology evidence="1">Multi-pass membrane protein</topology>
    </subcellularLocation>
</comment>
<feature type="transmembrane region" description="Helical" evidence="6">
    <location>
        <begin position="105"/>
        <end position="123"/>
    </location>
</feature>
<dbReference type="InterPro" id="IPR050367">
    <property type="entry name" value="APC_superfamily"/>
</dbReference>
<keyword evidence="2" id="KW-1003">Cell membrane</keyword>
<evidence type="ECO:0000256" key="3">
    <source>
        <dbReference type="ARBA" id="ARBA00022692"/>
    </source>
</evidence>
<dbReference type="EMBL" id="JAOSHN010000009">
    <property type="protein sequence ID" value="MCU7380281.1"/>
    <property type="molecule type" value="Genomic_DNA"/>
</dbReference>
<feature type="transmembrane region" description="Helical" evidence="6">
    <location>
        <begin position="63"/>
        <end position="84"/>
    </location>
</feature>
<feature type="transmembrane region" description="Helical" evidence="6">
    <location>
        <begin position="173"/>
        <end position="192"/>
    </location>
</feature>
<dbReference type="AlphaFoldDB" id="A0A9J6QXS6"/>
<dbReference type="Gene3D" id="1.20.1740.10">
    <property type="entry name" value="Amino acid/polyamine transporter I"/>
    <property type="match status" value="1"/>
</dbReference>
<evidence type="ECO:0000256" key="5">
    <source>
        <dbReference type="ARBA" id="ARBA00023136"/>
    </source>
</evidence>
<feature type="transmembrane region" description="Helical" evidence="6">
    <location>
        <begin position="406"/>
        <end position="426"/>
    </location>
</feature>
<evidence type="ECO:0000256" key="2">
    <source>
        <dbReference type="ARBA" id="ARBA00022475"/>
    </source>
</evidence>
<feature type="transmembrane region" description="Helical" evidence="6">
    <location>
        <begin position="250"/>
        <end position="268"/>
    </location>
</feature>
<dbReference type="Proteomes" id="UP001065549">
    <property type="component" value="Unassembled WGS sequence"/>
</dbReference>
<reference evidence="7" key="1">
    <citation type="submission" date="2022-09" db="EMBL/GenBank/DDBJ databases">
        <title>Culturomic study of gut microbiota in children with autism spectrum disorder.</title>
        <authorList>
            <person name="Efimov B.A."/>
            <person name="Chaplin A.V."/>
            <person name="Sokolova S.R."/>
            <person name="Pikina A.P."/>
            <person name="Korzhanova M."/>
            <person name="Belova V."/>
            <person name="Korostin D."/>
        </authorList>
    </citation>
    <scope>NUCLEOTIDE SEQUENCE</scope>
    <source>
        <strain evidence="7">ASD5510</strain>
    </source>
</reference>
<comment type="caution">
    <text evidence="7">The sequence shown here is derived from an EMBL/GenBank/DDBJ whole genome shotgun (WGS) entry which is preliminary data.</text>
</comment>
<dbReference type="GO" id="GO:0022857">
    <property type="term" value="F:transmembrane transporter activity"/>
    <property type="evidence" value="ECO:0007669"/>
    <property type="project" value="InterPro"/>
</dbReference>
<keyword evidence="4 6" id="KW-1133">Transmembrane helix</keyword>
<dbReference type="Pfam" id="PF13520">
    <property type="entry name" value="AA_permease_2"/>
    <property type="match status" value="1"/>
</dbReference>
<evidence type="ECO:0000313" key="8">
    <source>
        <dbReference type="Proteomes" id="UP001065549"/>
    </source>
</evidence>
<feature type="transmembrane region" description="Helical" evidence="6">
    <location>
        <begin position="212"/>
        <end position="229"/>
    </location>
</feature>
<gene>
    <name evidence="7" type="ORF">OBO34_18285</name>
</gene>
<accession>A0A9J6QXS6</accession>